<evidence type="ECO:0000256" key="5">
    <source>
        <dbReference type="ARBA" id="ARBA00023136"/>
    </source>
</evidence>
<feature type="transmembrane region" description="Helical" evidence="6">
    <location>
        <begin position="185"/>
        <end position="208"/>
    </location>
</feature>
<feature type="transmembrane region" description="Helical" evidence="6">
    <location>
        <begin position="154"/>
        <end position="173"/>
    </location>
</feature>
<reference evidence="8" key="1">
    <citation type="submission" date="2022-10" db="EMBL/GenBank/DDBJ databases">
        <title>Roseovarius pelagicus sp. nov., isolated from Arctic seawater.</title>
        <authorList>
            <person name="Hong Y.W."/>
            <person name="Hwang C.Y."/>
        </authorList>
    </citation>
    <scope>NUCLEOTIDE SEQUENCE</scope>
    <source>
        <strain evidence="8">HL-MP18</strain>
    </source>
</reference>
<evidence type="ECO:0000256" key="3">
    <source>
        <dbReference type="ARBA" id="ARBA00022692"/>
    </source>
</evidence>
<protein>
    <submittedName>
        <fullName evidence="8">DMT family transporter</fullName>
    </submittedName>
</protein>
<accession>A0ABY6DAV4</accession>
<dbReference type="PANTHER" id="PTHR32322">
    <property type="entry name" value="INNER MEMBRANE TRANSPORTER"/>
    <property type="match status" value="1"/>
</dbReference>
<dbReference type="RefSeq" id="WP_263047946.1">
    <property type="nucleotide sequence ID" value="NZ_CP106738.1"/>
</dbReference>
<comment type="similarity">
    <text evidence="2">Belongs to the EamA transporter family.</text>
</comment>
<keyword evidence="4 6" id="KW-1133">Transmembrane helix</keyword>
<feature type="domain" description="EamA" evidence="7">
    <location>
        <begin position="10"/>
        <end position="140"/>
    </location>
</feature>
<keyword evidence="3 6" id="KW-0812">Transmembrane</keyword>
<dbReference type="EMBL" id="CP106738">
    <property type="protein sequence ID" value="UXX83294.1"/>
    <property type="molecule type" value="Genomic_DNA"/>
</dbReference>
<organism evidence="8 9">
    <name type="scientific">Roseovarius pelagicus</name>
    <dbReference type="NCBI Taxonomy" id="2980108"/>
    <lineage>
        <taxon>Bacteria</taxon>
        <taxon>Pseudomonadati</taxon>
        <taxon>Pseudomonadota</taxon>
        <taxon>Alphaproteobacteria</taxon>
        <taxon>Rhodobacterales</taxon>
        <taxon>Roseobacteraceae</taxon>
        <taxon>Roseovarius</taxon>
    </lineage>
</organism>
<dbReference type="Pfam" id="PF00892">
    <property type="entry name" value="EamA"/>
    <property type="match status" value="2"/>
</dbReference>
<evidence type="ECO:0000313" key="9">
    <source>
        <dbReference type="Proteomes" id="UP001064087"/>
    </source>
</evidence>
<gene>
    <name evidence="8" type="ORF">N7U68_19905</name>
</gene>
<evidence type="ECO:0000256" key="1">
    <source>
        <dbReference type="ARBA" id="ARBA00004141"/>
    </source>
</evidence>
<keyword evidence="9" id="KW-1185">Reference proteome</keyword>
<feature type="domain" description="EamA" evidence="7">
    <location>
        <begin position="155"/>
        <end position="288"/>
    </location>
</feature>
<comment type="subcellular location">
    <subcellularLocation>
        <location evidence="1">Membrane</location>
        <topology evidence="1">Multi-pass membrane protein</topology>
    </subcellularLocation>
</comment>
<evidence type="ECO:0000259" key="7">
    <source>
        <dbReference type="Pfam" id="PF00892"/>
    </source>
</evidence>
<evidence type="ECO:0000256" key="2">
    <source>
        <dbReference type="ARBA" id="ARBA00007362"/>
    </source>
</evidence>
<dbReference type="Proteomes" id="UP001064087">
    <property type="component" value="Chromosome"/>
</dbReference>
<feature type="transmembrane region" description="Helical" evidence="6">
    <location>
        <begin position="220"/>
        <end position="238"/>
    </location>
</feature>
<evidence type="ECO:0000256" key="6">
    <source>
        <dbReference type="SAM" id="Phobius"/>
    </source>
</evidence>
<dbReference type="SUPFAM" id="SSF103481">
    <property type="entry name" value="Multidrug resistance efflux transporter EmrE"/>
    <property type="match status" value="2"/>
</dbReference>
<dbReference type="InterPro" id="IPR050638">
    <property type="entry name" value="AA-Vitamin_Transporters"/>
</dbReference>
<evidence type="ECO:0000256" key="4">
    <source>
        <dbReference type="ARBA" id="ARBA00022989"/>
    </source>
</evidence>
<name>A0ABY6DAV4_9RHOB</name>
<feature type="transmembrane region" description="Helical" evidence="6">
    <location>
        <begin position="126"/>
        <end position="142"/>
    </location>
</feature>
<feature type="transmembrane region" description="Helical" evidence="6">
    <location>
        <begin position="7"/>
        <end position="29"/>
    </location>
</feature>
<feature type="transmembrane region" description="Helical" evidence="6">
    <location>
        <begin position="245"/>
        <end position="264"/>
    </location>
</feature>
<feature type="transmembrane region" description="Helical" evidence="6">
    <location>
        <begin position="35"/>
        <end position="56"/>
    </location>
</feature>
<proteinExistence type="inferred from homology"/>
<keyword evidence="5 6" id="KW-0472">Membrane</keyword>
<dbReference type="InterPro" id="IPR037185">
    <property type="entry name" value="EmrE-like"/>
</dbReference>
<evidence type="ECO:0000313" key="8">
    <source>
        <dbReference type="EMBL" id="UXX83294.1"/>
    </source>
</evidence>
<feature type="transmembrane region" description="Helical" evidence="6">
    <location>
        <begin position="68"/>
        <end position="90"/>
    </location>
</feature>
<dbReference type="InterPro" id="IPR000620">
    <property type="entry name" value="EamA_dom"/>
</dbReference>
<dbReference type="PANTHER" id="PTHR32322:SF2">
    <property type="entry name" value="EAMA DOMAIN-CONTAINING PROTEIN"/>
    <property type="match status" value="1"/>
</dbReference>
<feature type="transmembrane region" description="Helical" evidence="6">
    <location>
        <begin position="96"/>
        <end position="114"/>
    </location>
</feature>
<sequence length="322" mass="34489">MRETPFLYAVLFVMGIGWGLTVPLAKIAVSTGHQPMGLIFWQLVVVVVFLGGITLIRGRRLVLGRQYLLLFLMVALCGAVLPDIFFYLAASRLPGGVMSIVVSSVAMFSLPIALLMGNERFEPRRLFGVFVGMMGIVLLIGPENSLPGGTSAGFVLLALCAPALYATEGNLVMKWGTQGLDSMQVIFGASLLGMVISAPIAVASGQWIDPMDGFGIPEAALVLGAVIHAAVYACHVWLVGRAGSVFTAQTSYVVTGCGVIWSMFLLNESYSIWVWLALGVMMLGMFLVQPRSARVLVPGRVIEEADAGAGAERLHNQERTPR</sequence>
<feature type="transmembrane region" description="Helical" evidence="6">
    <location>
        <begin position="270"/>
        <end position="288"/>
    </location>
</feature>